<evidence type="ECO:0000313" key="5">
    <source>
        <dbReference type="EMBL" id="EPS60457.1"/>
    </source>
</evidence>
<keyword evidence="4" id="KW-0472">Membrane</keyword>
<dbReference type="InterPro" id="IPR010404">
    <property type="entry name" value="CpcT/CpeT"/>
</dbReference>
<reference evidence="5 6" key="1">
    <citation type="journal article" date="2013" name="BMC Genomics">
        <title>The miniature genome of a carnivorous plant Genlisea aurea contains a low number of genes and short non-coding sequences.</title>
        <authorList>
            <person name="Leushkin E.V."/>
            <person name="Sutormin R.A."/>
            <person name="Nabieva E.R."/>
            <person name="Penin A.A."/>
            <person name="Kondrashov A.S."/>
            <person name="Logacheva M.D."/>
        </authorList>
    </citation>
    <scope>NUCLEOTIDE SEQUENCE [LARGE SCALE GENOMIC DNA]</scope>
</reference>
<protein>
    <submittedName>
        <fullName evidence="5">Uncharacterized protein</fullName>
    </submittedName>
</protein>
<keyword evidence="4" id="KW-0812">Transmembrane</keyword>
<feature type="non-terminal residue" evidence="5">
    <location>
        <position position="114"/>
    </location>
</feature>
<comment type="caution">
    <text evidence="5">The sequence shown here is derived from an EMBL/GenBank/DDBJ whole genome shotgun (WGS) entry which is preliminary data.</text>
</comment>
<organism evidence="5 6">
    <name type="scientific">Genlisea aurea</name>
    <dbReference type="NCBI Taxonomy" id="192259"/>
    <lineage>
        <taxon>Eukaryota</taxon>
        <taxon>Viridiplantae</taxon>
        <taxon>Streptophyta</taxon>
        <taxon>Embryophyta</taxon>
        <taxon>Tracheophyta</taxon>
        <taxon>Spermatophyta</taxon>
        <taxon>Magnoliopsida</taxon>
        <taxon>eudicotyledons</taxon>
        <taxon>Gunneridae</taxon>
        <taxon>Pentapetalae</taxon>
        <taxon>asterids</taxon>
        <taxon>lamiids</taxon>
        <taxon>Lamiales</taxon>
        <taxon>Lentibulariaceae</taxon>
        <taxon>Genlisea</taxon>
    </lineage>
</organism>
<comment type="similarity">
    <text evidence="1">Belongs to the CpcT/CpeT biliprotein lyase family.</text>
</comment>
<dbReference type="GO" id="GO:0016829">
    <property type="term" value="F:lyase activity"/>
    <property type="evidence" value="ECO:0007669"/>
    <property type="project" value="UniProtKB-KW"/>
</dbReference>
<evidence type="ECO:0000256" key="1">
    <source>
        <dbReference type="ARBA" id="ARBA00008206"/>
    </source>
</evidence>
<keyword evidence="4" id="KW-1133">Transmembrane helix</keyword>
<feature type="non-terminal residue" evidence="5">
    <location>
        <position position="1"/>
    </location>
</feature>
<dbReference type="PANTHER" id="PTHR35137">
    <property type="entry name" value="CHROMOPHORE LYASE CRL, CHLOROPLASTIC"/>
    <property type="match status" value="1"/>
</dbReference>
<feature type="transmembrane region" description="Helical" evidence="4">
    <location>
        <begin position="20"/>
        <end position="41"/>
    </location>
</feature>
<evidence type="ECO:0000313" key="6">
    <source>
        <dbReference type="Proteomes" id="UP000015453"/>
    </source>
</evidence>
<keyword evidence="2" id="KW-0456">Lyase</keyword>
<dbReference type="Pfam" id="PF06206">
    <property type="entry name" value="CpeT"/>
    <property type="match status" value="1"/>
</dbReference>
<dbReference type="InterPro" id="IPR038672">
    <property type="entry name" value="CpcT/CpeT_sf"/>
</dbReference>
<dbReference type="AlphaFoldDB" id="S8DLL8"/>
<sequence length="114" mass="12375">GASMCAGAVSASDSDSGTSSWGKAGGVVLKAIVLIGGALLVKHFTKSTTRWDHARIVAESLVGDKFSREQASRDPENYFNLRWHACPAAELVDGSKVLYFEQGFWRTPSKPFRQ</sequence>
<evidence type="ECO:0000256" key="2">
    <source>
        <dbReference type="ARBA" id="ARBA00023239"/>
    </source>
</evidence>
<dbReference type="Proteomes" id="UP000015453">
    <property type="component" value="Unassembled WGS sequence"/>
</dbReference>
<evidence type="ECO:0000256" key="4">
    <source>
        <dbReference type="SAM" id="Phobius"/>
    </source>
</evidence>
<proteinExistence type="inferred from homology"/>
<keyword evidence="6" id="KW-1185">Reference proteome</keyword>
<feature type="region of interest" description="Disordered" evidence="3">
    <location>
        <begin position="1"/>
        <end position="20"/>
    </location>
</feature>
<name>S8DLL8_9LAMI</name>
<evidence type="ECO:0000256" key="3">
    <source>
        <dbReference type="SAM" id="MobiDB-lite"/>
    </source>
</evidence>
<dbReference type="Gene3D" id="2.40.128.590">
    <property type="entry name" value="CpcT/CpeT domain"/>
    <property type="match status" value="1"/>
</dbReference>
<dbReference type="OrthoDB" id="1891035at2759"/>
<gene>
    <name evidence="5" type="ORF">M569_14346</name>
</gene>
<dbReference type="EMBL" id="AUSU01007558">
    <property type="protein sequence ID" value="EPS60457.1"/>
    <property type="molecule type" value="Genomic_DNA"/>
</dbReference>
<accession>S8DLL8</accession>
<dbReference type="PANTHER" id="PTHR35137:SF1">
    <property type="entry name" value="CHROMOPHORE LYASE CRL, CHLOROPLASTIC"/>
    <property type="match status" value="1"/>
</dbReference>